<keyword evidence="2" id="KW-1185">Reference proteome</keyword>
<dbReference type="Proteomes" id="UP000054359">
    <property type="component" value="Unassembled WGS sequence"/>
</dbReference>
<dbReference type="EMBL" id="KK116797">
    <property type="protein sequence ID" value="KFM68767.1"/>
    <property type="molecule type" value="Genomic_DNA"/>
</dbReference>
<gene>
    <name evidence="1" type="ORF">X975_10270</name>
</gene>
<proteinExistence type="predicted"/>
<name>A0A087TUH8_STEMI</name>
<evidence type="ECO:0000313" key="1">
    <source>
        <dbReference type="EMBL" id="KFM68767.1"/>
    </source>
</evidence>
<organism evidence="1 2">
    <name type="scientific">Stegodyphus mimosarum</name>
    <name type="common">African social velvet spider</name>
    <dbReference type="NCBI Taxonomy" id="407821"/>
    <lineage>
        <taxon>Eukaryota</taxon>
        <taxon>Metazoa</taxon>
        <taxon>Ecdysozoa</taxon>
        <taxon>Arthropoda</taxon>
        <taxon>Chelicerata</taxon>
        <taxon>Arachnida</taxon>
        <taxon>Araneae</taxon>
        <taxon>Araneomorphae</taxon>
        <taxon>Entelegynae</taxon>
        <taxon>Eresoidea</taxon>
        <taxon>Eresidae</taxon>
        <taxon>Stegodyphus</taxon>
    </lineage>
</organism>
<dbReference type="AlphaFoldDB" id="A0A087TUH8"/>
<accession>A0A087TUH8</accession>
<reference evidence="1 2" key="1">
    <citation type="submission" date="2013-11" db="EMBL/GenBank/DDBJ databases">
        <title>Genome sequencing of Stegodyphus mimosarum.</title>
        <authorList>
            <person name="Bechsgaard J."/>
        </authorList>
    </citation>
    <scope>NUCLEOTIDE SEQUENCE [LARGE SCALE GENOMIC DNA]</scope>
</reference>
<evidence type="ECO:0000313" key="2">
    <source>
        <dbReference type="Proteomes" id="UP000054359"/>
    </source>
</evidence>
<sequence>MLLLPFLNCRQIGVTSQGTHASYNRLNSDSLLSRLVCLRK</sequence>
<feature type="non-terminal residue" evidence="1">
    <location>
        <position position="40"/>
    </location>
</feature>
<protein>
    <submittedName>
        <fullName evidence="1">Uncharacterized protein</fullName>
    </submittedName>
</protein>